<dbReference type="SUPFAM" id="SSF48264">
    <property type="entry name" value="Cytochrome P450"/>
    <property type="match status" value="1"/>
</dbReference>
<dbReference type="Proteomes" id="UP000192578">
    <property type="component" value="Unassembled WGS sequence"/>
</dbReference>
<evidence type="ECO:0000313" key="12">
    <source>
        <dbReference type="Proteomes" id="UP000192578"/>
    </source>
</evidence>
<dbReference type="GO" id="GO:0016020">
    <property type="term" value="C:membrane"/>
    <property type="evidence" value="ECO:0007669"/>
    <property type="project" value="UniProtKB-SubCell"/>
</dbReference>
<keyword evidence="4" id="KW-0812">Transmembrane</keyword>
<dbReference type="OrthoDB" id="10029320at2759"/>
<comment type="similarity">
    <text evidence="2">Belongs to the cytochrome P450 family.</text>
</comment>
<keyword evidence="8" id="KW-0408">Iron</keyword>
<dbReference type="InterPro" id="IPR001128">
    <property type="entry name" value="Cyt_P450"/>
</dbReference>
<protein>
    <recommendedName>
        <fullName evidence="13">Cytochrome P450</fullName>
    </recommendedName>
</protein>
<evidence type="ECO:0000256" key="2">
    <source>
        <dbReference type="ARBA" id="ARBA00010617"/>
    </source>
</evidence>
<keyword evidence="10" id="KW-0472">Membrane</keyword>
<name>A0A9X6NBI4_HYPEX</name>
<evidence type="ECO:0000256" key="8">
    <source>
        <dbReference type="ARBA" id="ARBA00023004"/>
    </source>
</evidence>
<evidence type="ECO:0008006" key="13">
    <source>
        <dbReference type="Google" id="ProtNLM"/>
    </source>
</evidence>
<dbReference type="InterPro" id="IPR050665">
    <property type="entry name" value="Cytochrome_P450_Monooxygen"/>
</dbReference>
<dbReference type="GO" id="GO:0004497">
    <property type="term" value="F:monooxygenase activity"/>
    <property type="evidence" value="ECO:0007669"/>
    <property type="project" value="UniProtKB-KW"/>
</dbReference>
<keyword evidence="7" id="KW-0560">Oxidoreductase</keyword>
<organism evidence="11 12">
    <name type="scientific">Hypsibius exemplaris</name>
    <name type="common">Freshwater tardigrade</name>
    <dbReference type="NCBI Taxonomy" id="2072580"/>
    <lineage>
        <taxon>Eukaryota</taxon>
        <taxon>Metazoa</taxon>
        <taxon>Ecdysozoa</taxon>
        <taxon>Tardigrada</taxon>
        <taxon>Eutardigrada</taxon>
        <taxon>Parachela</taxon>
        <taxon>Hypsibioidea</taxon>
        <taxon>Hypsibiidae</taxon>
        <taxon>Hypsibius</taxon>
    </lineage>
</organism>
<evidence type="ECO:0000256" key="7">
    <source>
        <dbReference type="ARBA" id="ARBA00023002"/>
    </source>
</evidence>
<dbReference type="PANTHER" id="PTHR24282:SF211">
    <property type="entry name" value="CYTOCHROME P450-RELATED"/>
    <property type="match status" value="1"/>
</dbReference>
<evidence type="ECO:0000256" key="9">
    <source>
        <dbReference type="ARBA" id="ARBA00023033"/>
    </source>
</evidence>
<evidence type="ECO:0000256" key="3">
    <source>
        <dbReference type="ARBA" id="ARBA00022617"/>
    </source>
</evidence>
<evidence type="ECO:0000256" key="10">
    <source>
        <dbReference type="ARBA" id="ARBA00023136"/>
    </source>
</evidence>
<gene>
    <name evidence="11" type="ORF">BV898_14743</name>
</gene>
<keyword evidence="3" id="KW-0349">Heme</keyword>
<dbReference type="InterPro" id="IPR036396">
    <property type="entry name" value="Cyt_P450_sf"/>
</dbReference>
<comment type="caution">
    <text evidence="11">The sequence shown here is derived from an EMBL/GenBank/DDBJ whole genome shotgun (WGS) entry which is preliminary data.</text>
</comment>
<dbReference type="GO" id="GO:0005506">
    <property type="term" value="F:iron ion binding"/>
    <property type="evidence" value="ECO:0007669"/>
    <property type="project" value="InterPro"/>
</dbReference>
<dbReference type="GO" id="GO:0016705">
    <property type="term" value="F:oxidoreductase activity, acting on paired donors, with incorporation or reduction of molecular oxygen"/>
    <property type="evidence" value="ECO:0007669"/>
    <property type="project" value="InterPro"/>
</dbReference>
<comment type="subcellular location">
    <subcellularLocation>
        <location evidence="1">Membrane</location>
    </subcellularLocation>
</comment>
<evidence type="ECO:0000313" key="11">
    <source>
        <dbReference type="EMBL" id="OWA50218.1"/>
    </source>
</evidence>
<dbReference type="GO" id="GO:0020037">
    <property type="term" value="F:heme binding"/>
    <property type="evidence" value="ECO:0007669"/>
    <property type="project" value="InterPro"/>
</dbReference>
<dbReference type="EMBL" id="MTYJ01000185">
    <property type="protein sequence ID" value="OWA50218.1"/>
    <property type="molecule type" value="Genomic_DNA"/>
</dbReference>
<evidence type="ECO:0000256" key="5">
    <source>
        <dbReference type="ARBA" id="ARBA00022723"/>
    </source>
</evidence>
<evidence type="ECO:0000256" key="6">
    <source>
        <dbReference type="ARBA" id="ARBA00022989"/>
    </source>
</evidence>
<keyword evidence="5" id="KW-0479">Metal-binding</keyword>
<keyword evidence="6" id="KW-1133">Transmembrane helix</keyword>
<evidence type="ECO:0000256" key="4">
    <source>
        <dbReference type="ARBA" id="ARBA00022692"/>
    </source>
</evidence>
<dbReference type="Pfam" id="PF00067">
    <property type="entry name" value="p450"/>
    <property type="match status" value="1"/>
</dbReference>
<reference evidence="12" key="1">
    <citation type="submission" date="2017-01" db="EMBL/GenBank/DDBJ databases">
        <title>Comparative genomics of anhydrobiosis in the tardigrade Hypsibius dujardini.</title>
        <authorList>
            <person name="Yoshida Y."/>
            <person name="Koutsovoulos G."/>
            <person name="Laetsch D."/>
            <person name="Stevens L."/>
            <person name="Kumar S."/>
            <person name="Horikawa D."/>
            <person name="Ishino K."/>
            <person name="Komine S."/>
            <person name="Tomita M."/>
            <person name="Blaxter M."/>
            <person name="Arakawa K."/>
        </authorList>
    </citation>
    <scope>NUCLEOTIDE SEQUENCE [LARGE SCALE GENOMIC DNA]</scope>
    <source>
        <strain evidence="12">Z151</strain>
    </source>
</reference>
<keyword evidence="12" id="KW-1185">Reference proteome</keyword>
<keyword evidence="9" id="KW-0503">Monooxygenase</keyword>
<dbReference type="PANTHER" id="PTHR24282">
    <property type="entry name" value="CYTOCHROME P450 FAMILY MEMBER"/>
    <property type="match status" value="1"/>
</dbReference>
<proteinExistence type="inferred from homology"/>
<evidence type="ECO:0000256" key="1">
    <source>
        <dbReference type="ARBA" id="ARBA00004370"/>
    </source>
</evidence>
<sequence length="470" mass="52957">MLPPDPDKMIVNAARGRGVISRIQFLVLTAARQIWQKLTGTLVKVLPQSVYRFLTSWRWKDPATIITNGQRDTDKQVDIPLPDVFKSPEVIRELLKGSAFLTREDRLASRNNTNQRLVSAFGLDNAFTTNALSHKDEFVTRAKQLLRLDQAKWRAVAGNAEQLVRFGITRQEERAEGVVNVSRLVQTTVLLAVMPILFPENEVAQLTFEADEAAFSAAQAINRIWAASKTCQVAEGELQGLLRELKVLLTSPDGKNPLNWIIPAYETLWRITFRCFIEVHYKNPEQQEHFKEVFRHHVADPMSAEFEDHVNSNCGVSCSNIVNEALRLYPPTKKIYRATPGYPTDSSTYPAADIEALHRDPAIWGADADIFRPTRWASEKMMPVEVRRRGIFLPFGMSPSLCPASQVFAPRIIALLVGVMDSVMAQQCGSTWKIVEDDGIFRVGPLRNDRDAYLSLSVERCEEDVSIHAA</sequence>
<accession>A0A9X6NBI4</accession>
<dbReference type="AlphaFoldDB" id="A0A9X6NBI4"/>
<dbReference type="Gene3D" id="1.10.630.10">
    <property type="entry name" value="Cytochrome P450"/>
    <property type="match status" value="1"/>
</dbReference>